<feature type="transmembrane region" description="Helical" evidence="1">
    <location>
        <begin position="25"/>
        <end position="43"/>
    </location>
</feature>
<proteinExistence type="predicted"/>
<reference evidence="2 3" key="1">
    <citation type="submission" date="2019-12" db="EMBL/GenBank/DDBJ databases">
        <title>Genomic-based taxomic classification of the family Erythrobacteraceae.</title>
        <authorList>
            <person name="Xu L."/>
        </authorList>
    </citation>
    <scope>NUCLEOTIDE SEQUENCE [LARGE SCALE GENOMIC DNA]</scope>
    <source>
        <strain evidence="2 3">LMG 29518</strain>
    </source>
</reference>
<evidence type="ECO:0000313" key="3">
    <source>
        <dbReference type="Proteomes" id="UP000438476"/>
    </source>
</evidence>
<evidence type="ECO:0008006" key="4">
    <source>
        <dbReference type="Google" id="ProtNLM"/>
    </source>
</evidence>
<comment type="caution">
    <text evidence="2">The sequence shown here is derived from an EMBL/GenBank/DDBJ whole genome shotgun (WGS) entry which is preliminary data.</text>
</comment>
<name>A0A6I4T7G0_9SPHN</name>
<evidence type="ECO:0000313" key="2">
    <source>
        <dbReference type="EMBL" id="MXO67084.1"/>
    </source>
</evidence>
<dbReference type="AlphaFoldDB" id="A0A6I4T7G0"/>
<keyword evidence="1" id="KW-0472">Membrane</keyword>
<keyword evidence="1" id="KW-1133">Transmembrane helix</keyword>
<sequence length="107" mass="11887">MKTFPEHYQAAAQAVVALCPGPDKFAHMCAGLGIWLIAAILLRKPLHSPWPLAVVVAAEIANEYVDFLAYNSWRWNDTVFDALATLFWPAVLALALRKMPVLRKARG</sequence>
<feature type="transmembrane region" description="Helical" evidence="1">
    <location>
        <begin position="79"/>
        <end position="96"/>
    </location>
</feature>
<dbReference type="RefSeq" id="WP_160737534.1">
    <property type="nucleotide sequence ID" value="NZ_WTYT01000007.1"/>
</dbReference>
<keyword evidence="1" id="KW-0812">Transmembrane</keyword>
<organism evidence="2 3">
    <name type="scientific">Altericroceibacterium endophyticum</name>
    <dbReference type="NCBI Taxonomy" id="1808508"/>
    <lineage>
        <taxon>Bacteria</taxon>
        <taxon>Pseudomonadati</taxon>
        <taxon>Pseudomonadota</taxon>
        <taxon>Alphaproteobacteria</taxon>
        <taxon>Sphingomonadales</taxon>
        <taxon>Erythrobacteraceae</taxon>
        <taxon>Altericroceibacterium</taxon>
    </lineage>
</organism>
<gene>
    <name evidence="2" type="ORF">GRI91_15070</name>
</gene>
<dbReference type="OrthoDB" id="6660115at2"/>
<keyword evidence="3" id="KW-1185">Reference proteome</keyword>
<accession>A0A6I4T7G0</accession>
<dbReference type="EMBL" id="WTYT01000007">
    <property type="protein sequence ID" value="MXO67084.1"/>
    <property type="molecule type" value="Genomic_DNA"/>
</dbReference>
<evidence type="ECO:0000256" key="1">
    <source>
        <dbReference type="SAM" id="Phobius"/>
    </source>
</evidence>
<dbReference type="Proteomes" id="UP000438476">
    <property type="component" value="Unassembled WGS sequence"/>
</dbReference>
<protein>
    <recommendedName>
        <fullName evidence="4">VanZ family protein</fullName>
    </recommendedName>
</protein>